<comment type="caution">
    <text evidence="3">The sequence shown here is derived from an EMBL/GenBank/DDBJ whole genome shotgun (WGS) entry which is preliminary data.</text>
</comment>
<keyword evidence="2" id="KW-0732">Signal</keyword>
<evidence type="ECO:0000313" key="3">
    <source>
        <dbReference type="EMBL" id="TQF69086.1"/>
    </source>
</evidence>
<organism evidence="3 4">
    <name type="scientific">Rhodococcus spelaei</name>
    <dbReference type="NCBI Taxonomy" id="2546320"/>
    <lineage>
        <taxon>Bacteria</taxon>
        <taxon>Bacillati</taxon>
        <taxon>Actinomycetota</taxon>
        <taxon>Actinomycetes</taxon>
        <taxon>Mycobacteriales</taxon>
        <taxon>Nocardiaceae</taxon>
        <taxon>Rhodococcus</taxon>
    </lineage>
</organism>
<proteinExistence type="predicted"/>
<feature type="signal peptide" evidence="2">
    <location>
        <begin position="1"/>
        <end position="23"/>
    </location>
</feature>
<dbReference type="RefSeq" id="WP_142098560.1">
    <property type="nucleotide sequence ID" value="NZ_VIGH01000004.1"/>
</dbReference>
<dbReference type="AlphaFoldDB" id="A0A541B9S7"/>
<reference evidence="3 4" key="1">
    <citation type="submission" date="2019-06" db="EMBL/GenBank/DDBJ databases">
        <title>Rhodococcus spaelei sp. nov., isolated from a cave.</title>
        <authorList>
            <person name="Lee S.D."/>
        </authorList>
    </citation>
    <scope>NUCLEOTIDE SEQUENCE [LARGE SCALE GENOMIC DNA]</scope>
    <source>
        <strain evidence="3 4">C9-5</strain>
    </source>
</reference>
<accession>A0A541B9S7</accession>
<dbReference type="Proteomes" id="UP000316256">
    <property type="component" value="Unassembled WGS sequence"/>
</dbReference>
<dbReference type="EMBL" id="VIGH01000004">
    <property type="protein sequence ID" value="TQF69086.1"/>
    <property type="molecule type" value="Genomic_DNA"/>
</dbReference>
<evidence type="ECO:0000256" key="2">
    <source>
        <dbReference type="SAM" id="SignalP"/>
    </source>
</evidence>
<evidence type="ECO:0000313" key="4">
    <source>
        <dbReference type="Proteomes" id="UP000316256"/>
    </source>
</evidence>
<keyword evidence="4" id="KW-1185">Reference proteome</keyword>
<evidence type="ECO:0000256" key="1">
    <source>
        <dbReference type="SAM" id="MobiDB-lite"/>
    </source>
</evidence>
<protein>
    <submittedName>
        <fullName evidence="3">Uncharacterized protein</fullName>
    </submittedName>
</protein>
<gene>
    <name evidence="3" type="ORF">FK531_09945</name>
</gene>
<name>A0A541B9S7_9NOCA</name>
<sequence length="228" mass="22317">MKAQTTTRIALAGMGILAGSVLAAPAVAGAEPIAPTFKVVENSPALTVEVTGSDAKVVVTAPADANVFCMSPFVVKGSLDAKALQKSLDDYAKGPQASPLTATGVAAGDYSAMVYPKVTTSADPAVTPTFEPTITFVSNVADAAKSATASLTGLADGPYGALTNCIDQSGSSSTFYVRNFQIGKGGDNGTGSAGSSDNGSSSGSGGNGSSFGSTLGTAGSLENLLGSS</sequence>
<feature type="chain" id="PRO_5038751691" evidence="2">
    <location>
        <begin position="24"/>
        <end position="228"/>
    </location>
</feature>
<feature type="region of interest" description="Disordered" evidence="1">
    <location>
        <begin position="187"/>
        <end position="228"/>
    </location>
</feature>